<dbReference type="GO" id="GO:0006487">
    <property type="term" value="P:protein N-linked glycosylation"/>
    <property type="evidence" value="ECO:0007669"/>
    <property type="project" value="TreeGrafter"/>
</dbReference>
<keyword evidence="3" id="KW-0472">Membrane</keyword>
<comment type="similarity">
    <text evidence="1">Belongs to the glycosyltransferase 15 family.</text>
</comment>
<evidence type="ECO:0000256" key="2">
    <source>
        <dbReference type="ARBA" id="ARBA00022679"/>
    </source>
</evidence>
<keyword evidence="5" id="KW-1185">Reference proteome</keyword>
<dbReference type="AlphaFoldDB" id="A0A1M2VDS3"/>
<dbReference type="GO" id="GO:0005794">
    <property type="term" value="C:Golgi apparatus"/>
    <property type="evidence" value="ECO:0007669"/>
    <property type="project" value="TreeGrafter"/>
</dbReference>
<dbReference type="InterPro" id="IPR029044">
    <property type="entry name" value="Nucleotide-diphossugar_trans"/>
</dbReference>
<dbReference type="PANTHER" id="PTHR31121">
    <property type="entry name" value="ALPHA-1,2 MANNOSYLTRANSFERASE KTR1"/>
    <property type="match status" value="1"/>
</dbReference>
<dbReference type="Pfam" id="PF01793">
    <property type="entry name" value="Glyco_transf_15"/>
    <property type="match status" value="1"/>
</dbReference>
<evidence type="ECO:0000313" key="5">
    <source>
        <dbReference type="Proteomes" id="UP000184267"/>
    </source>
</evidence>
<dbReference type="GO" id="GO:0000032">
    <property type="term" value="P:cell wall mannoprotein biosynthetic process"/>
    <property type="evidence" value="ECO:0007669"/>
    <property type="project" value="TreeGrafter"/>
</dbReference>
<keyword evidence="3" id="KW-0812">Transmembrane</keyword>
<proteinExistence type="inferred from homology"/>
<feature type="transmembrane region" description="Helical" evidence="3">
    <location>
        <begin position="28"/>
        <end position="46"/>
    </location>
</feature>
<reference evidence="4 5" key="1">
    <citation type="submission" date="2016-10" db="EMBL/GenBank/DDBJ databases">
        <title>Genome sequence of the basidiomycete white-rot fungus Trametes pubescens.</title>
        <authorList>
            <person name="Makela M.R."/>
            <person name="Granchi Z."/>
            <person name="Peng M."/>
            <person name="De Vries R.P."/>
            <person name="Grigoriev I."/>
            <person name="Riley R."/>
            <person name="Hilden K."/>
        </authorList>
    </citation>
    <scope>NUCLEOTIDE SEQUENCE [LARGE SCALE GENOMIC DNA]</scope>
    <source>
        <strain evidence="4 5">FBCC735</strain>
    </source>
</reference>
<protein>
    <submittedName>
        <fullName evidence="4">Glycolipid 2-alpha-mannosyltransferase 2</fullName>
    </submittedName>
</protein>
<dbReference type="Gene3D" id="3.90.550.10">
    <property type="entry name" value="Spore Coat Polysaccharide Biosynthesis Protein SpsA, Chain A"/>
    <property type="match status" value="2"/>
</dbReference>
<dbReference type="GO" id="GO:0000026">
    <property type="term" value="F:alpha-1,2-mannosyltransferase activity"/>
    <property type="evidence" value="ECO:0007669"/>
    <property type="project" value="TreeGrafter"/>
</dbReference>
<dbReference type="SUPFAM" id="SSF53448">
    <property type="entry name" value="Nucleotide-diphospho-sugar transferases"/>
    <property type="match status" value="1"/>
</dbReference>
<name>A0A1M2VDS3_TRAPU</name>
<keyword evidence="2 4" id="KW-0808">Transferase</keyword>
<dbReference type="OrthoDB" id="439943at2759"/>
<dbReference type="EMBL" id="MNAD01001396">
    <property type="protein sequence ID" value="OJT05724.1"/>
    <property type="molecule type" value="Genomic_DNA"/>
</dbReference>
<dbReference type="InterPro" id="IPR002685">
    <property type="entry name" value="Glyco_trans_15"/>
</dbReference>
<evidence type="ECO:0000256" key="1">
    <source>
        <dbReference type="ARBA" id="ARBA00007677"/>
    </source>
</evidence>
<organism evidence="4 5">
    <name type="scientific">Trametes pubescens</name>
    <name type="common">White-rot fungus</name>
    <dbReference type="NCBI Taxonomy" id="154538"/>
    <lineage>
        <taxon>Eukaryota</taxon>
        <taxon>Fungi</taxon>
        <taxon>Dikarya</taxon>
        <taxon>Basidiomycota</taxon>
        <taxon>Agaricomycotina</taxon>
        <taxon>Agaricomycetes</taxon>
        <taxon>Polyporales</taxon>
        <taxon>Polyporaceae</taxon>
        <taxon>Trametes</taxon>
    </lineage>
</organism>
<accession>A0A1M2VDS3</accession>
<dbReference type="Proteomes" id="UP000184267">
    <property type="component" value="Unassembled WGS sequence"/>
</dbReference>
<keyword evidence="3" id="KW-1133">Transmembrane helix</keyword>
<sequence length="380" mass="44469">MSPWLPVYTQEYYPRSLRSRACKVSRTAVILVAVALAAIISLHSLLRHSSTEYAQITSPSNITNYFHWPAHETTIVDVPTHETWVNGTKRANAVLLMLVRNSEQETAMNSIKELENRFNKRYGYPWVLLNEVPFTQEFKERISSVVAGPVTFGRIPHEHWYQPDWIDEEAATASREKMAADGVIYGGSLSYRSMCRFNSGFFYKHPLMQPYKWYWRVEPNVHFHCDLDYDPFLFMEQNNKVYEFMHENPQYLHKNNALEFISDDKGESYNTCHFWSNFEIANMDFWRGEAYSKFFDHLESKGGFYYERWGDAPVHSIGAALFARKDQIHWFKDIGYEHEPFQHCPLDADVYKAQNCDCNPPSSFRRGARERRSGSALSLL</sequence>
<gene>
    <name evidence="4" type="ORF">TRAPUB_3452</name>
</gene>
<comment type="caution">
    <text evidence="4">The sequence shown here is derived from an EMBL/GenBank/DDBJ whole genome shotgun (WGS) entry which is preliminary data.</text>
</comment>
<evidence type="ECO:0000256" key="3">
    <source>
        <dbReference type="SAM" id="Phobius"/>
    </source>
</evidence>
<dbReference type="STRING" id="154538.A0A1M2VDS3"/>
<dbReference type="GO" id="GO:0016020">
    <property type="term" value="C:membrane"/>
    <property type="evidence" value="ECO:0007669"/>
    <property type="project" value="InterPro"/>
</dbReference>
<dbReference type="PANTHER" id="PTHR31121:SF6">
    <property type="entry name" value="ALPHA-1,2 MANNOSYLTRANSFERASE KTR1"/>
    <property type="match status" value="1"/>
</dbReference>
<evidence type="ECO:0000313" key="4">
    <source>
        <dbReference type="EMBL" id="OJT05724.1"/>
    </source>
</evidence>
<keyword evidence="4" id="KW-0328">Glycosyltransferase</keyword>
<dbReference type="OMA" id="THETWVN"/>